<evidence type="ECO:0000313" key="10">
    <source>
        <dbReference type="EMBL" id="BAH11194.1"/>
    </source>
</evidence>
<organism evidence="10">
    <name type="scientific">Welwitschia mirabilis</name>
    <name type="common">Tree tumbo</name>
    <name type="synonym">Welwitschia bainesii</name>
    <dbReference type="NCBI Taxonomy" id="3377"/>
    <lineage>
        <taxon>Eukaryota</taxon>
        <taxon>Viridiplantae</taxon>
        <taxon>Streptophyta</taxon>
        <taxon>Embryophyta</taxon>
        <taxon>Tracheophyta</taxon>
        <taxon>Spermatophyta</taxon>
        <taxon>Gnetopsida</taxon>
        <taxon>Gnetidae</taxon>
        <taxon>Welwitschiales</taxon>
        <taxon>Welwitschiaceae</taxon>
        <taxon>Welwitschia</taxon>
    </lineage>
</organism>
<evidence type="ECO:0000256" key="6">
    <source>
        <dbReference type="ARBA" id="ARBA00068272"/>
    </source>
</evidence>
<feature type="domain" description="S1-like" evidence="9">
    <location>
        <begin position="51"/>
        <end position="126"/>
    </location>
</feature>
<evidence type="ECO:0000256" key="7">
    <source>
        <dbReference type="HAMAP-Rule" id="MF_00075"/>
    </source>
</evidence>
<evidence type="ECO:0000256" key="4">
    <source>
        <dbReference type="ARBA" id="ARBA00022540"/>
    </source>
</evidence>
<dbReference type="GO" id="GO:0019843">
    <property type="term" value="F:rRNA binding"/>
    <property type="evidence" value="ECO:0007669"/>
    <property type="project" value="UniProtKB-UniRule"/>
</dbReference>
<keyword evidence="10" id="KW-0934">Plastid</keyword>
<keyword evidence="8" id="KW-1133">Transmembrane helix</keyword>
<comment type="subcellular location">
    <subcellularLocation>
        <location evidence="7">Plastid</location>
        <location evidence="7">Chloroplast</location>
    </subcellularLocation>
</comment>
<keyword evidence="10" id="KW-0150">Chloroplast</keyword>
<reference evidence="10" key="2">
    <citation type="journal article" date="2009" name="Mol. Phylogenet. Evol.">
        <title>Evolution of reduced and compact chloroplast genomes (cpDNAs) in gnetophytes: Selection toward a lower-cost strategy.</title>
        <authorList>
            <person name="Wu C.-S."/>
            <person name="Lai Y.-T."/>
            <person name="Lin C.-P."/>
            <person name="Wang Y.-N."/>
            <person name="Chaw S.-M."/>
        </authorList>
    </citation>
    <scope>NUCLEOTIDE SEQUENCE [LARGE SCALE GENOMIC DNA]</scope>
</reference>
<name>B7ZI14_WELMI</name>
<evidence type="ECO:0000256" key="5">
    <source>
        <dbReference type="ARBA" id="ARBA00022917"/>
    </source>
</evidence>
<accession>B7ZI14</accession>
<evidence type="ECO:0000259" key="9">
    <source>
        <dbReference type="PROSITE" id="PS50832"/>
    </source>
</evidence>
<proteinExistence type="inferred from homology"/>
<evidence type="ECO:0000256" key="3">
    <source>
        <dbReference type="ARBA" id="ARBA00011599"/>
    </source>
</evidence>
<reference evidence="10" key="1">
    <citation type="submission" date="2007-12" db="EMBL/GenBank/DDBJ databases">
        <authorList>
            <person name="Wu C."/>
            <person name="Chaw S."/>
        </authorList>
    </citation>
    <scope>NUCLEOTIDE SEQUENCE</scope>
</reference>
<dbReference type="GO" id="GO:0003743">
    <property type="term" value="F:translation initiation factor activity"/>
    <property type="evidence" value="ECO:0007669"/>
    <property type="project" value="UniProtKB-UniRule"/>
</dbReference>
<dbReference type="Pfam" id="PF01176">
    <property type="entry name" value="eIF-1a"/>
    <property type="match status" value="1"/>
</dbReference>
<keyword evidence="5 7" id="KW-0648">Protein biosynthesis</keyword>
<comment type="similarity">
    <text evidence="2 7">Belongs to the IF-1 family.</text>
</comment>
<protein>
    <recommendedName>
        <fullName evidence="6 7">Translation initiation factor IF-1, chloroplastic</fullName>
    </recommendedName>
</protein>
<keyword evidence="7" id="KW-0699">rRNA-binding</keyword>
<dbReference type="HAMAP" id="MF_00075">
    <property type="entry name" value="IF_1"/>
    <property type="match status" value="1"/>
</dbReference>
<dbReference type="PROSITE" id="PS50832">
    <property type="entry name" value="S1_IF1_TYPE"/>
    <property type="match status" value="1"/>
</dbReference>
<feature type="transmembrane region" description="Helical" evidence="8">
    <location>
        <begin position="9"/>
        <end position="26"/>
    </location>
</feature>
<dbReference type="GO" id="GO:0009507">
    <property type="term" value="C:chloroplast"/>
    <property type="evidence" value="ECO:0007669"/>
    <property type="project" value="UniProtKB-SubCell"/>
</dbReference>
<comment type="subunit">
    <text evidence="3 7">Component of the 30S ribosomal translation pre-initiation complex which assembles on the 30S ribosome in the order IF-2 and IF-3, IF-1 and N-formylmethionyl-tRNA(fMet); mRNA recruitment can occur at any time during PIC assembly.</text>
</comment>
<dbReference type="AlphaFoldDB" id="B7ZI14"/>
<dbReference type="GO" id="GO:0005829">
    <property type="term" value="C:cytosol"/>
    <property type="evidence" value="ECO:0007669"/>
    <property type="project" value="TreeGrafter"/>
</dbReference>
<evidence type="ECO:0000256" key="2">
    <source>
        <dbReference type="ARBA" id="ARBA00010939"/>
    </source>
</evidence>
<keyword evidence="8" id="KW-0812">Transmembrane</keyword>
<keyword evidence="4 7" id="KW-0396">Initiation factor</keyword>
<dbReference type="SUPFAM" id="SSF50249">
    <property type="entry name" value="Nucleic acid-binding proteins"/>
    <property type="match status" value="1"/>
</dbReference>
<dbReference type="Gene3D" id="2.40.50.140">
    <property type="entry name" value="Nucleic acid-binding proteins"/>
    <property type="match status" value="1"/>
</dbReference>
<dbReference type="GO" id="GO:0043022">
    <property type="term" value="F:ribosome binding"/>
    <property type="evidence" value="ECO:0007669"/>
    <property type="project" value="UniProtKB-UniRule"/>
</dbReference>
<dbReference type="InterPro" id="IPR012340">
    <property type="entry name" value="NA-bd_OB-fold"/>
</dbReference>
<dbReference type="NCBIfam" id="TIGR00008">
    <property type="entry name" value="infA"/>
    <property type="match status" value="1"/>
</dbReference>
<gene>
    <name evidence="7 10" type="primary">infA</name>
</gene>
<dbReference type="PANTHER" id="PTHR33370:SF1">
    <property type="entry name" value="TRANSLATION INITIATION FACTOR IF-1, CHLOROPLASTIC"/>
    <property type="match status" value="1"/>
</dbReference>
<geneLocation type="chloroplast" evidence="10"/>
<keyword evidence="7" id="KW-0694">RNA-binding</keyword>
<dbReference type="EMBL" id="AP009568">
    <property type="protein sequence ID" value="BAH11194.1"/>
    <property type="molecule type" value="Genomic_DNA"/>
</dbReference>
<keyword evidence="8" id="KW-0472">Membrane</keyword>
<dbReference type="FunFam" id="2.40.50.140:FF:000002">
    <property type="entry name" value="Translation initiation factor IF-1"/>
    <property type="match status" value="1"/>
</dbReference>
<feature type="transmembrane region" description="Helical" evidence="8">
    <location>
        <begin position="32"/>
        <end position="48"/>
    </location>
</feature>
<dbReference type="InterPro" id="IPR006196">
    <property type="entry name" value="RNA-binding_domain_S1_IF1"/>
</dbReference>
<dbReference type="CDD" id="cd04451">
    <property type="entry name" value="S1_IF1"/>
    <property type="match status" value="1"/>
</dbReference>
<dbReference type="InterPro" id="IPR004368">
    <property type="entry name" value="TIF_IF1"/>
</dbReference>
<sequence length="131" mass="15831">MLCVVKHLYLRYLYLFYLFYLFYLCIYKDKHNVVFFILLHLSLIFYCIKKTNMHKHKKDVIEMEGIVTEAYPAGLFKVLLDNQKTVLAYISGKIRQKKILILVGDRVKVEFHISDLTRGRITYRFREKKRS</sequence>
<evidence type="ECO:0000256" key="8">
    <source>
        <dbReference type="SAM" id="Phobius"/>
    </source>
</evidence>
<evidence type="ECO:0000256" key="1">
    <source>
        <dbReference type="ARBA" id="ARBA00003935"/>
    </source>
</evidence>
<dbReference type="PANTHER" id="PTHR33370">
    <property type="entry name" value="TRANSLATION INITIATION FACTOR IF-1, CHLOROPLASTIC"/>
    <property type="match status" value="1"/>
</dbReference>
<comment type="function">
    <text evidence="1 7">One of the essential components for the initiation of protein synthesis. Stabilizes the binding of IF-2 and IF-3 on the 30S subunit to which N-formylmethionyl-tRNA(fMet) subsequently binds. Helps modulate mRNA selection, yielding the 30S pre-initiation complex (PIC). Upon addition of the 50S ribosomal subunit IF-1, IF-2 and IF-3 are released leaving the mature 70S translation initiation complex.</text>
</comment>